<accession>A0A0A9AHI4</accession>
<evidence type="ECO:0000313" key="1">
    <source>
        <dbReference type="EMBL" id="JAD51099.1"/>
    </source>
</evidence>
<sequence>MLREFLRVCLEERDCSKNFRV</sequence>
<dbReference type="AlphaFoldDB" id="A0A0A9AHI4"/>
<dbReference type="EMBL" id="GBRH01246796">
    <property type="protein sequence ID" value="JAD51099.1"/>
    <property type="molecule type" value="Transcribed_RNA"/>
</dbReference>
<reference evidence="1" key="2">
    <citation type="journal article" date="2015" name="Data Brief">
        <title>Shoot transcriptome of the giant reed, Arundo donax.</title>
        <authorList>
            <person name="Barrero R.A."/>
            <person name="Guerrero F.D."/>
            <person name="Moolhuijzen P."/>
            <person name="Goolsby J.A."/>
            <person name="Tidwell J."/>
            <person name="Bellgard S.E."/>
            <person name="Bellgard M.I."/>
        </authorList>
    </citation>
    <scope>NUCLEOTIDE SEQUENCE</scope>
    <source>
        <tissue evidence="1">Shoot tissue taken approximately 20 cm above the soil surface</tissue>
    </source>
</reference>
<protein>
    <submittedName>
        <fullName evidence="1">Uncharacterized protein</fullName>
    </submittedName>
</protein>
<reference evidence="1" key="1">
    <citation type="submission" date="2014-09" db="EMBL/GenBank/DDBJ databases">
        <authorList>
            <person name="Magalhaes I.L.F."/>
            <person name="Oliveira U."/>
            <person name="Santos F.R."/>
            <person name="Vidigal T.H.D.A."/>
            <person name="Brescovit A.D."/>
            <person name="Santos A.J."/>
        </authorList>
    </citation>
    <scope>NUCLEOTIDE SEQUENCE</scope>
    <source>
        <tissue evidence="1">Shoot tissue taken approximately 20 cm above the soil surface</tissue>
    </source>
</reference>
<organism evidence="1">
    <name type="scientific">Arundo donax</name>
    <name type="common">Giant reed</name>
    <name type="synonym">Donax arundinaceus</name>
    <dbReference type="NCBI Taxonomy" id="35708"/>
    <lineage>
        <taxon>Eukaryota</taxon>
        <taxon>Viridiplantae</taxon>
        <taxon>Streptophyta</taxon>
        <taxon>Embryophyta</taxon>
        <taxon>Tracheophyta</taxon>
        <taxon>Spermatophyta</taxon>
        <taxon>Magnoliopsida</taxon>
        <taxon>Liliopsida</taxon>
        <taxon>Poales</taxon>
        <taxon>Poaceae</taxon>
        <taxon>PACMAD clade</taxon>
        <taxon>Arundinoideae</taxon>
        <taxon>Arundineae</taxon>
        <taxon>Arundo</taxon>
    </lineage>
</organism>
<name>A0A0A9AHI4_ARUDO</name>
<proteinExistence type="predicted"/>